<reference evidence="5 6" key="2">
    <citation type="submission" date="2025-04" db="UniProtKB">
        <authorList>
            <consortium name="RefSeq"/>
        </authorList>
    </citation>
    <scope>IDENTIFICATION</scope>
</reference>
<evidence type="ECO:0000256" key="1">
    <source>
        <dbReference type="ARBA" id="ARBA00008390"/>
    </source>
</evidence>
<keyword evidence="4" id="KW-1185">Reference proteome</keyword>
<dbReference type="RefSeq" id="XP_013180527.1">
    <property type="nucleotide sequence ID" value="XM_013325073.1"/>
</dbReference>
<reference evidence="3 4" key="1">
    <citation type="journal article" date="2015" name="Nat. Commun.">
        <title>Outbred genome sequencing and CRISPR/Cas9 gene editing in butterflies.</title>
        <authorList>
            <person name="Li X."/>
            <person name="Fan D."/>
            <person name="Zhang W."/>
            <person name="Liu G."/>
            <person name="Zhang L."/>
            <person name="Zhao L."/>
            <person name="Fang X."/>
            <person name="Chen L."/>
            <person name="Dong Y."/>
            <person name="Chen Y."/>
            <person name="Ding Y."/>
            <person name="Zhao R."/>
            <person name="Feng M."/>
            <person name="Zhu Y."/>
            <person name="Feng Y."/>
            <person name="Jiang X."/>
            <person name="Zhu D."/>
            <person name="Xiang H."/>
            <person name="Feng X."/>
            <person name="Li S."/>
            <person name="Wang J."/>
            <person name="Zhang G."/>
            <person name="Kronforst M.R."/>
            <person name="Wang W."/>
        </authorList>
    </citation>
    <scope>NUCLEOTIDE SEQUENCE [LARGE SCALE GENOMIC DNA]</scope>
    <source>
        <strain evidence="3">Ya'a_city_454_Px</strain>
        <tissue evidence="3">Whole body</tissue>
    </source>
</reference>
<evidence type="ECO:0000313" key="4">
    <source>
        <dbReference type="Proteomes" id="UP000053268"/>
    </source>
</evidence>
<evidence type="ECO:0000313" key="5">
    <source>
        <dbReference type="RefSeq" id="XP_013180527.1"/>
    </source>
</evidence>
<name>A0A194PG40_PAPXU</name>
<dbReference type="STRING" id="66420.A0A194PG40"/>
<evidence type="ECO:0000313" key="6">
    <source>
        <dbReference type="RefSeq" id="XP_013180528.1"/>
    </source>
</evidence>
<sequence>MAPIQGKYQHYKNENIEDYFVAVGVPYIGRKMMSMSSPLMEITFDGENMTIKNSSLLRTVEQKFKIGEEYEEHMPNTTIKSVTTIVNDNEMMTNSVIPENQAKCGRHYLFTEDECIVTLTHEKANTPGKRYFRRVKE</sequence>
<proteinExistence type="inferred from homology"/>
<accession>A0A194PG40</accession>
<dbReference type="KEGG" id="pxu:106127093"/>
<evidence type="ECO:0000313" key="3">
    <source>
        <dbReference type="EMBL" id="KPI91669.1"/>
    </source>
</evidence>
<dbReference type="PANTHER" id="PTHR11955">
    <property type="entry name" value="FATTY ACID BINDING PROTEIN"/>
    <property type="match status" value="1"/>
</dbReference>
<dbReference type="InterPro" id="IPR012674">
    <property type="entry name" value="Calycin"/>
</dbReference>
<dbReference type="Gene3D" id="2.40.128.20">
    <property type="match status" value="1"/>
</dbReference>
<dbReference type="EMBL" id="KQ459606">
    <property type="protein sequence ID" value="KPI91669.1"/>
    <property type="molecule type" value="Genomic_DNA"/>
</dbReference>
<dbReference type="AlphaFoldDB" id="A0A194PG40"/>
<dbReference type="GO" id="GO:0008289">
    <property type="term" value="F:lipid binding"/>
    <property type="evidence" value="ECO:0007669"/>
    <property type="project" value="InterPro"/>
</dbReference>
<dbReference type="Proteomes" id="UP000053268">
    <property type="component" value="Unassembled WGS sequence"/>
</dbReference>
<dbReference type="CDD" id="cd00742">
    <property type="entry name" value="FABP"/>
    <property type="match status" value="1"/>
</dbReference>
<dbReference type="OrthoDB" id="412780at2759"/>
<gene>
    <name evidence="5 6" type="primary">LOC106127093</name>
    <name evidence="3" type="ORF">RR46_15173</name>
</gene>
<evidence type="ECO:0000259" key="2">
    <source>
        <dbReference type="Pfam" id="PF00061"/>
    </source>
</evidence>
<protein>
    <submittedName>
        <fullName evidence="3">Fatty acid-binding protein 12</fullName>
    </submittedName>
    <submittedName>
        <fullName evidence="5 6">Fatty acid-binding protein-like</fullName>
    </submittedName>
</protein>
<feature type="domain" description="Lipocalin/cytosolic fatty-acid binding" evidence="2">
    <location>
        <begin position="5"/>
        <end position="95"/>
    </location>
</feature>
<dbReference type="Pfam" id="PF00061">
    <property type="entry name" value="Lipocalin"/>
    <property type="match status" value="1"/>
</dbReference>
<dbReference type="InterPro" id="IPR031259">
    <property type="entry name" value="ILBP"/>
</dbReference>
<comment type="similarity">
    <text evidence="1">Belongs to the calycin superfamily. Fatty-acid binding protein (FABP) family.</text>
</comment>
<organism evidence="3 4">
    <name type="scientific">Papilio xuthus</name>
    <name type="common">Asian swallowtail butterfly</name>
    <dbReference type="NCBI Taxonomy" id="66420"/>
    <lineage>
        <taxon>Eukaryota</taxon>
        <taxon>Metazoa</taxon>
        <taxon>Ecdysozoa</taxon>
        <taxon>Arthropoda</taxon>
        <taxon>Hexapoda</taxon>
        <taxon>Insecta</taxon>
        <taxon>Pterygota</taxon>
        <taxon>Neoptera</taxon>
        <taxon>Endopterygota</taxon>
        <taxon>Lepidoptera</taxon>
        <taxon>Glossata</taxon>
        <taxon>Ditrysia</taxon>
        <taxon>Papilionoidea</taxon>
        <taxon>Papilionidae</taxon>
        <taxon>Papilioninae</taxon>
        <taxon>Papilio</taxon>
    </lineage>
</organism>
<dbReference type="RefSeq" id="XP_013180528.1">
    <property type="nucleotide sequence ID" value="XM_013325074.1"/>
</dbReference>
<dbReference type="Proteomes" id="UP000694872">
    <property type="component" value="Unplaced"/>
</dbReference>
<dbReference type="GeneID" id="106127093"/>
<dbReference type="InterPro" id="IPR000566">
    <property type="entry name" value="Lipocln_cytosolic_FA-bd_dom"/>
</dbReference>
<dbReference type="SUPFAM" id="SSF50814">
    <property type="entry name" value="Lipocalins"/>
    <property type="match status" value="1"/>
</dbReference>